<dbReference type="GO" id="GO:0071945">
    <property type="term" value="P:regulation of bacterial-type flagellum-dependent cell motility by regulation of motor speed"/>
    <property type="evidence" value="ECO:0007669"/>
    <property type="project" value="UniProtKB-UniRule"/>
</dbReference>
<gene>
    <name evidence="4" type="primary">ycgR</name>
    <name evidence="7" type="ordered locus">Dd703_2214</name>
</gene>
<dbReference type="GO" id="GO:0071973">
    <property type="term" value="P:bacterial-type flagellum-dependent cell motility"/>
    <property type="evidence" value="ECO:0007669"/>
    <property type="project" value="UniProtKB-UniRule"/>
</dbReference>
<accession>C6C7Q9</accession>
<dbReference type="STRING" id="579405.Dd703_2214"/>
<proteinExistence type="inferred from homology"/>
<evidence type="ECO:0000256" key="4">
    <source>
        <dbReference type="HAMAP-Rule" id="MF_01457"/>
    </source>
</evidence>
<comment type="similarity">
    <text evidence="4">Belongs to the YcgR family.</text>
</comment>
<dbReference type="Pfam" id="PF07317">
    <property type="entry name" value="PilZN"/>
    <property type="match status" value="1"/>
</dbReference>
<feature type="domain" description="PilZ" evidence="5">
    <location>
        <begin position="118"/>
        <end position="235"/>
    </location>
</feature>
<dbReference type="RefSeq" id="WP_015853910.1">
    <property type="nucleotide sequence ID" value="NC_012880.1"/>
</dbReference>
<dbReference type="Gene3D" id="2.40.10.220">
    <property type="entry name" value="predicted glycosyltransferase like domains"/>
    <property type="match status" value="1"/>
</dbReference>
<evidence type="ECO:0000259" key="5">
    <source>
        <dbReference type="Pfam" id="PF07238"/>
    </source>
</evidence>
<evidence type="ECO:0000256" key="2">
    <source>
        <dbReference type="ARBA" id="ARBA00022741"/>
    </source>
</evidence>
<dbReference type="EMBL" id="CP001654">
    <property type="protein sequence ID" value="ACS86001.1"/>
    <property type="molecule type" value="Genomic_DNA"/>
</dbReference>
<dbReference type="HAMAP" id="MF_01457">
    <property type="entry name" value="YcgR"/>
    <property type="match status" value="1"/>
</dbReference>
<keyword evidence="2 4" id="KW-0547">Nucleotide-binding</keyword>
<dbReference type="GO" id="GO:0035438">
    <property type="term" value="F:cyclic-di-GMP binding"/>
    <property type="evidence" value="ECO:0007669"/>
    <property type="project" value="UniProtKB-UniRule"/>
</dbReference>
<keyword evidence="3 4" id="KW-0975">Bacterial flagellum</keyword>
<evidence type="ECO:0000256" key="1">
    <source>
        <dbReference type="ARBA" id="ARBA00022636"/>
    </source>
</evidence>
<dbReference type="Gene3D" id="2.30.110.10">
    <property type="entry name" value="Electron Transport, Fmn-binding Protein, Chain A"/>
    <property type="match status" value="1"/>
</dbReference>
<comment type="subcellular location">
    <subcellularLocation>
        <location evidence="4">Bacterial flagellum basal body</location>
    </subcellularLocation>
</comment>
<dbReference type="HOGENOM" id="CLU_086025_0_0_6"/>
<feature type="domain" description="Type III secretion system flagellar brake protein YcgR PilZN" evidence="6">
    <location>
        <begin position="12"/>
        <end position="115"/>
    </location>
</feature>
<evidence type="ECO:0000256" key="3">
    <source>
        <dbReference type="ARBA" id="ARBA00023143"/>
    </source>
</evidence>
<evidence type="ECO:0000313" key="7">
    <source>
        <dbReference type="EMBL" id="ACS86001.1"/>
    </source>
</evidence>
<organism evidence="7 8">
    <name type="scientific">Musicola paradisiaca (strain Ech703)</name>
    <name type="common">Dickeya paradisiaca</name>
    <name type="synonym">Dickeya dadantii</name>
    <dbReference type="NCBI Taxonomy" id="579405"/>
    <lineage>
        <taxon>Bacteria</taxon>
        <taxon>Pseudomonadati</taxon>
        <taxon>Pseudomonadota</taxon>
        <taxon>Gammaproteobacteria</taxon>
        <taxon>Enterobacterales</taxon>
        <taxon>Pectobacteriaceae</taxon>
        <taxon>Musicola</taxon>
    </lineage>
</organism>
<keyword evidence="1 4" id="KW-0973">c-di-GMP</keyword>
<keyword evidence="8" id="KW-1185">Reference proteome</keyword>
<dbReference type="KEGG" id="dda:Dd703_2214"/>
<sequence>MDVVDENLKEQFARRNKMAICGALRELAKQGIAVRVRHARGQFISKVLDVEPDEDMFLFDLGGLESENSRAIFAGDLEFVAEPAGAKVEFRTAILKTVNYDGLPAFCAALPDVLYYIQRRNYFRINSPAWPPMICRGSLPDHSTFEFSLKDLSLGGVCLHTERQNIEEFLKPGDTLKNVELDLASYGQFWFDMIFVNHAVTKVVDSKGEVKHIQRLSFRFPELNATQERDLQQVITGLELEQNERRKRLRDG</sequence>
<dbReference type="Proteomes" id="UP000002734">
    <property type="component" value="Chromosome"/>
</dbReference>
<dbReference type="GO" id="GO:0009425">
    <property type="term" value="C:bacterial-type flagellum basal body"/>
    <property type="evidence" value="ECO:0007669"/>
    <property type="project" value="UniProtKB-SubCell"/>
</dbReference>
<dbReference type="InterPro" id="IPR023787">
    <property type="entry name" value="T3SS_YcgR"/>
</dbReference>
<dbReference type="InterPro" id="IPR009875">
    <property type="entry name" value="PilZ_domain"/>
</dbReference>
<comment type="function">
    <text evidence="4">Acts as a flagellar brake, regulating swimming and swarming in a bis-(3'-5') cyclic diguanylic acid (c-di-GMP)-dependent manner. Binds 1 c-di-GMP dimer per subunit. Increasing levels of c-di-GMP lead to decreased motility.</text>
</comment>
<dbReference type="eggNOG" id="COG5581">
    <property type="taxonomic scope" value="Bacteria"/>
</dbReference>
<reference evidence="7" key="1">
    <citation type="submission" date="2009-06" db="EMBL/GenBank/DDBJ databases">
        <title>Complete sequence of Dickeya dadantii Ech703.</title>
        <authorList>
            <consortium name="US DOE Joint Genome Institute"/>
            <person name="Lucas S."/>
            <person name="Copeland A."/>
            <person name="Lapidus A."/>
            <person name="Glavina del Rio T."/>
            <person name="Dalin E."/>
            <person name="Tice H."/>
            <person name="Bruce D."/>
            <person name="Goodwin L."/>
            <person name="Pitluck S."/>
            <person name="Chertkov O."/>
            <person name="Brettin T."/>
            <person name="Detter J.C."/>
            <person name="Han C."/>
            <person name="Larimer F."/>
            <person name="Land M."/>
            <person name="Hauser L."/>
            <person name="Kyrpides N."/>
            <person name="Mikhailova N."/>
            <person name="Balakrishnan V."/>
            <person name="Glasner J."/>
            <person name="Perna N.T."/>
        </authorList>
    </citation>
    <scope>NUCLEOTIDE SEQUENCE [LARGE SCALE GENOMIC DNA]</scope>
    <source>
        <strain evidence="7">Ech703</strain>
    </source>
</reference>
<comment type="subunit">
    <text evidence="4">Monomer. Interacts with the flagellar basal bodies.</text>
</comment>
<dbReference type="AlphaFoldDB" id="C6C7Q9"/>
<evidence type="ECO:0000259" key="6">
    <source>
        <dbReference type="Pfam" id="PF07317"/>
    </source>
</evidence>
<name>C6C7Q9_MUSP7</name>
<dbReference type="Pfam" id="PF07238">
    <property type="entry name" value="PilZ"/>
    <property type="match status" value="1"/>
</dbReference>
<protein>
    <recommendedName>
        <fullName evidence="4">Flagellar brake protein YcgR</fullName>
    </recommendedName>
    <alternativeName>
        <fullName evidence="4">Cyclic di-GMP binding protein YcgR</fullName>
    </alternativeName>
</protein>
<dbReference type="InterPro" id="IPR009926">
    <property type="entry name" value="T3SS_YcgR_PilZN"/>
</dbReference>
<dbReference type="InterPro" id="IPR012349">
    <property type="entry name" value="Split_barrel_FMN-bd"/>
</dbReference>
<evidence type="ECO:0000313" key="8">
    <source>
        <dbReference type="Proteomes" id="UP000002734"/>
    </source>
</evidence>